<dbReference type="Proteomes" id="UP000001887">
    <property type="component" value="Chromosome"/>
</dbReference>
<dbReference type="PANTHER" id="PTHR42724">
    <property type="entry name" value="TETRAACYLDISACCHARIDE 4'-KINASE"/>
    <property type="match status" value="1"/>
</dbReference>
<dbReference type="InterPro" id="IPR027417">
    <property type="entry name" value="P-loop_NTPase"/>
</dbReference>
<keyword evidence="9 13" id="KW-0418">Kinase</keyword>
<evidence type="ECO:0000256" key="13">
    <source>
        <dbReference type="HAMAP-Rule" id="MF_00409"/>
    </source>
</evidence>
<comment type="function">
    <text evidence="1 13">Transfers the gamma-phosphate of ATP to the 4'-position of a tetraacyldisaccharide 1-phosphate intermediate (termed DS-1-P) to form tetraacyldisaccharide 1,4'-bis-phosphate (lipid IVA).</text>
</comment>
<evidence type="ECO:0000256" key="12">
    <source>
        <dbReference type="ARBA" id="ARBA00029757"/>
    </source>
</evidence>
<dbReference type="AlphaFoldDB" id="D2R7H2"/>
<dbReference type="GO" id="GO:0005886">
    <property type="term" value="C:plasma membrane"/>
    <property type="evidence" value="ECO:0007669"/>
    <property type="project" value="TreeGrafter"/>
</dbReference>
<dbReference type="HAMAP" id="MF_00409">
    <property type="entry name" value="LpxK"/>
    <property type="match status" value="1"/>
</dbReference>
<dbReference type="OrthoDB" id="9789797at2"/>
<accession>D2R7H2</accession>
<dbReference type="SUPFAM" id="SSF52540">
    <property type="entry name" value="P-loop containing nucleoside triphosphate hydrolases"/>
    <property type="match status" value="1"/>
</dbReference>
<dbReference type="GO" id="GO:0005524">
    <property type="term" value="F:ATP binding"/>
    <property type="evidence" value="ECO:0007669"/>
    <property type="project" value="UniProtKB-UniRule"/>
</dbReference>
<keyword evidence="5 13" id="KW-0444">Lipid biosynthesis</keyword>
<evidence type="ECO:0000256" key="9">
    <source>
        <dbReference type="ARBA" id="ARBA00022777"/>
    </source>
</evidence>
<dbReference type="EMBL" id="CP001848">
    <property type="protein sequence ID" value="ADB15668.1"/>
    <property type="molecule type" value="Genomic_DNA"/>
</dbReference>
<comment type="similarity">
    <text evidence="13">Belongs to the LpxK family.</text>
</comment>
<keyword evidence="7 13" id="KW-0808">Transferase</keyword>
<keyword evidence="15" id="KW-1185">Reference proteome</keyword>
<dbReference type="GO" id="GO:0009244">
    <property type="term" value="P:lipopolysaccharide core region biosynthetic process"/>
    <property type="evidence" value="ECO:0007669"/>
    <property type="project" value="TreeGrafter"/>
</dbReference>
<dbReference type="Pfam" id="PF02606">
    <property type="entry name" value="LpxK"/>
    <property type="match status" value="1"/>
</dbReference>
<reference evidence="14 15" key="1">
    <citation type="journal article" date="2009" name="Stand. Genomic Sci.">
        <title>Complete genome sequence of Pirellula staleyi type strain (ATCC 27377).</title>
        <authorList>
            <person name="Clum A."/>
            <person name="Tindall B.J."/>
            <person name="Sikorski J."/>
            <person name="Ivanova N."/>
            <person name="Mavrommatis K."/>
            <person name="Lucas S."/>
            <person name="Glavina del Rio T."/>
            <person name="Nolan M."/>
            <person name="Chen F."/>
            <person name="Tice H."/>
            <person name="Pitluck S."/>
            <person name="Cheng J.F."/>
            <person name="Chertkov O."/>
            <person name="Brettin T."/>
            <person name="Han C."/>
            <person name="Detter J.C."/>
            <person name="Kuske C."/>
            <person name="Bruce D."/>
            <person name="Goodwin L."/>
            <person name="Ovchinikova G."/>
            <person name="Pati A."/>
            <person name="Mikhailova N."/>
            <person name="Chen A."/>
            <person name="Palaniappan K."/>
            <person name="Land M."/>
            <person name="Hauser L."/>
            <person name="Chang Y.J."/>
            <person name="Jeffries C.D."/>
            <person name="Chain P."/>
            <person name="Rohde M."/>
            <person name="Goker M."/>
            <person name="Bristow J."/>
            <person name="Eisen J.A."/>
            <person name="Markowitz V."/>
            <person name="Hugenholtz P."/>
            <person name="Kyrpides N.C."/>
            <person name="Klenk H.P."/>
            <person name="Lapidus A."/>
        </authorList>
    </citation>
    <scope>NUCLEOTIDE SEQUENCE [LARGE SCALE GENOMIC DNA]</scope>
    <source>
        <strain evidence="15">ATCC 27377 / DSM 6068 / ICPB 4128</strain>
    </source>
</reference>
<dbReference type="GO" id="GO:0009245">
    <property type="term" value="P:lipid A biosynthetic process"/>
    <property type="evidence" value="ECO:0007669"/>
    <property type="project" value="UniProtKB-UniRule"/>
</dbReference>
<keyword evidence="11 13" id="KW-0443">Lipid metabolism</keyword>
<evidence type="ECO:0000256" key="5">
    <source>
        <dbReference type="ARBA" id="ARBA00022516"/>
    </source>
</evidence>
<dbReference type="PANTHER" id="PTHR42724:SF1">
    <property type="entry name" value="TETRAACYLDISACCHARIDE 4'-KINASE, MITOCHONDRIAL-RELATED"/>
    <property type="match status" value="1"/>
</dbReference>
<evidence type="ECO:0000256" key="10">
    <source>
        <dbReference type="ARBA" id="ARBA00022840"/>
    </source>
</evidence>
<comment type="catalytic activity">
    <reaction evidence="13">
        <text>a lipid A disaccharide + ATP = a lipid IVA + ADP + H(+)</text>
        <dbReference type="Rhea" id="RHEA:67840"/>
        <dbReference type="ChEBI" id="CHEBI:15378"/>
        <dbReference type="ChEBI" id="CHEBI:30616"/>
        <dbReference type="ChEBI" id="CHEBI:176343"/>
        <dbReference type="ChEBI" id="CHEBI:176425"/>
        <dbReference type="ChEBI" id="CHEBI:456216"/>
        <dbReference type="EC" id="2.7.1.130"/>
    </reaction>
</comment>
<feature type="binding site" evidence="13">
    <location>
        <begin position="68"/>
        <end position="75"/>
    </location>
    <ligand>
        <name>ATP</name>
        <dbReference type="ChEBI" id="CHEBI:30616"/>
    </ligand>
</feature>
<dbReference type="GO" id="GO:0009029">
    <property type="term" value="F:lipid-A 4'-kinase activity"/>
    <property type="evidence" value="ECO:0007669"/>
    <property type="project" value="UniProtKB-UniRule"/>
</dbReference>
<proteinExistence type="inferred from homology"/>
<dbReference type="EC" id="2.7.1.130" evidence="3 13"/>
<evidence type="ECO:0000256" key="1">
    <source>
        <dbReference type="ARBA" id="ARBA00002274"/>
    </source>
</evidence>
<evidence type="ECO:0000256" key="4">
    <source>
        <dbReference type="ARBA" id="ARBA00016436"/>
    </source>
</evidence>
<dbReference type="UniPathway" id="UPA00359">
    <property type="reaction ID" value="UER00482"/>
</dbReference>
<gene>
    <name evidence="13" type="primary">lpxK</name>
    <name evidence="14" type="ordered locus">Psta_0984</name>
</gene>
<keyword evidence="6 13" id="KW-0441">Lipid A biosynthesis</keyword>
<evidence type="ECO:0000256" key="7">
    <source>
        <dbReference type="ARBA" id="ARBA00022679"/>
    </source>
</evidence>
<evidence type="ECO:0000256" key="2">
    <source>
        <dbReference type="ARBA" id="ARBA00004870"/>
    </source>
</evidence>
<keyword evidence="10 13" id="KW-0067">ATP-binding</keyword>
<dbReference type="NCBIfam" id="TIGR00682">
    <property type="entry name" value="lpxK"/>
    <property type="match status" value="1"/>
</dbReference>
<evidence type="ECO:0000313" key="14">
    <source>
        <dbReference type="EMBL" id="ADB15668.1"/>
    </source>
</evidence>
<sequence length="369" mass="41141">MPVLSPRRFHDIVSGRDRTIVGSCWRLLFAALQPIYRWIITRRNREFDAGRREVSSVPAIVVSVGNLTVGGTGKTPLVRWLCEFYRRRGHDVAIVSRGYGAKPGQLNDEARELAIYLPDVPHEQARQRIDAARRVLETFEASRQAPSDLAPVIILDDALQHRQMGRSLDIVMLDATCPFGYERLLPAGLLREPLESLKRAQIIALSRATSIDAAERLKIKQRALSYNPKATWVELSHEPRTLIDCDRNEEPLGDLSGKRIFAFCGIGNPAAFRKTLESLGPALTGFEVFPDHAEYDQLLLAQLERSIQAQSQIPELVLCTLKDLVKIPQRSLANIPLRALSIDLVFSDGQASMEHQLASAEPLSTTPAS</sequence>
<protein>
    <recommendedName>
        <fullName evidence="4 13">Tetraacyldisaccharide 4'-kinase</fullName>
        <ecNumber evidence="3 13">2.7.1.130</ecNumber>
    </recommendedName>
    <alternativeName>
        <fullName evidence="12 13">Lipid A 4'-kinase</fullName>
    </alternativeName>
</protein>
<dbReference type="HOGENOM" id="CLU_038816_6_0_0"/>
<evidence type="ECO:0000256" key="8">
    <source>
        <dbReference type="ARBA" id="ARBA00022741"/>
    </source>
</evidence>
<keyword evidence="8 13" id="KW-0547">Nucleotide-binding</keyword>
<name>D2R7H2_PIRSD</name>
<dbReference type="InterPro" id="IPR003758">
    <property type="entry name" value="LpxK"/>
</dbReference>
<dbReference type="eggNOG" id="COG1663">
    <property type="taxonomic scope" value="Bacteria"/>
</dbReference>
<evidence type="ECO:0000256" key="11">
    <source>
        <dbReference type="ARBA" id="ARBA00023098"/>
    </source>
</evidence>
<comment type="pathway">
    <text evidence="2 13">Glycolipid biosynthesis; lipid IV(A) biosynthesis; lipid IV(A) from (3R)-3-hydroxytetradecanoyl-[acyl-carrier-protein] and UDP-N-acetyl-alpha-D-glucosamine: step 6/6.</text>
</comment>
<evidence type="ECO:0000256" key="6">
    <source>
        <dbReference type="ARBA" id="ARBA00022556"/>
    </source>
</evidence>
<dbReference type="KEGG" id="psl:Psta_0984"/>
<evidence type="ECO:0000313" key="15">
    <source>
        <dbReference type="Proteomes" id="UP000001887"/>
    </source>
</evidence>
<dbReference type="STRING" id="530564.Psta_0984"/>
<evidence type="ECO:0000256" key="3">
    <source>
        <dbReference type="ARBA" id="ARBA00012071"/>
    </source>
</evidence>
<organism evidence="14 15">
    <name type="scientific">Pirellula staleyi (strain ATCC 27377 / DSM 6068 / ICPB 4128)</name>
    <name type="common">Pirella staleyi</name>
    <dbReference type="NCBI Taxonomy" id="530564"/>
    <lineage>
        <taxon>Bacteria</taxon>
        <taxon>Pseudomonadati</taxon>
        <taxon>Planctomycetota</taxon>
        <taxon>Planctomycetia</taxon>
        <taxon>Pirellulales</taxon>
        <taxon>Pirellulaceae</taxon>
        <taxon>Pirellula</taxon>
    </lineage>
</organism>